<dbReference type="Pfam" id="PF03031">
    <property type="entry name" value="NIF"/>
    <property type="match status" value="1"/>
</dbReference>
<dbReference type="InterPro" id="IPR004274">
    <property type="entry name" value="FCP1_dom"/>
</dbReference>
<keyword evidence="5" id="KW-1185">Reference proteome</keyword>
<accession>A0A9P6L448</accession>
<feature type="region of interest" description="Disordered" evidence="2">
    <location>
        <begin position="422"/>
        <end position="450"/>
    </location>
</feature>
<evidence type="ECO:0000259" key="3">
    <source>
        <dbReference type="PROSITE" id="PS50969"/>
    </source>
</evidence>
<comment type="subunit">
    <text evidence="1">Component of the TIM23 complex.</text>
</comment>
<comment type="function">
    <text evidence="1">Essential component of the TIM23 complex, a complex that mediates the translocation of transit peptide-containing proteins across the mitochondrial inner membrane.</text>
</comment>
<dbReference type="EMBL" id="WIUZ02000012">
    <property type="protein sequence ID" value="KAF9782504.1"/>
    <property type="molecule type" value="Genomic_DNA"/>
</dbReference>
<gene>
    <name evidence="4" type="ORF">BJ322DRAFT_1009786</name>
</gene>
<evidence type="ECO:0000313" key="4">
    <source>
        <dbReference type="EMBL" id="KAF9782504.1"/>
    </source>
</evidence>
<keyword evidence="1" id="KW-0653">Protein transport</keyword>
<evidence type="ECO:0000313" key="5">
    <source>
        <dbReference type="Proteomes" id="UP000736335"/>
    </source>
</evidence>
<dbReference type="InterPro" id="IPR023214">
    <property type="entry name" value="HAD_sf"/>
</dbReference>
<proteinExistence type="inferred from homology"/>
<dbReference type="SMART" id="SM00577">
    <property type="entry name" value="CPDc"/>
    <property type="match status" value="1"/>
</dbReference>
<evidence type="ECO:0000256" key="2">
    <source>
        <dbReference type="SAM" id="MobiDB-lite"/>
    </source>
</evidence>
<keyword evidence="1" id="KW-0811">Translocation</keyword>
<dbReference type="OrthoDB" id="1711508at2759"/>
<dbReference type="SUPFAM" id="SSF56784">
    <property type="entry name" value="HAD-like"/>
    <property type="match status" value="1"/>
</dbReference>
<organism evidence="4 5">
    <name type="scientific">Thelephora terrestris</name>
    <dbReference type="NCBI Taxonomy" id="56493"/>
    <lineage>
        <taxon>Eukaryota</taxon>
        <taxon>Fungi</taxon>
        <taxon>Dikarya</taxon>
        <taxon>Basidiomycota</taxon>
        <taxon>Agaricomycotina</taxon>
        <taxon>Agaricomycetes</taxon>
        <taxon>Thelephorales</taxon>
        <taxon>Thelephoraceae</taxon>
        <taxon>Thelephora</taxon>
    </lineage>
</organism>
<feature type="region of interest" description="Disordered" evidence="2">
    <location>
        <begin position="1"/>
        <end position="100"/>
    </location>
</feature>
<evidence type="ECO:0000256" key="1">
    <source>
        <dbReference type="RuleBase" id="RU365079"/>
    </source>
</evidence>
<keyword evidence="1" id="KW-0809">Transit peptide</keyword>
<feature type="region of interest" description="Disordered" evidence="2">
    <location>
        <begin position="118"/>
        <end position="137"/>
    </location>
</feature>
<dbReference type="InterPro" id="IPR036412">
    <property type="entry name" value="HAD-like_sf"/>
</dbReference>
<comment type="caution">
    <text evidence="4">The sequence shown here is derived from an EMBL/GenBank/DDBJ whole genome shotgun (WGS) entry which is preliminary data.</text>
</comment>
<dbReference type="PROSITE" id="PS50969">
    <property type="entry name" value="FCP1"/>
    <property type="match status" value="1"/>
</dbReference>
<dbReference type="Proteomes" id="UP000736335">
    <property type="component" value="Unassembled WGS sequence"/>
</dbReference>
<dbReference type="AlphaFoldDB" id="A0A9P6L448"/>
<feature type="region of interest" description="Disordered" evidence="2">
    <location>
        <begin position="285"/>
        <end position="369"/>
    </location>
</feature>
<comment type="similarity">
    <text evidence="1">Belongs to the TIM50 family.</text>
</comment>
<keyword evidence="1" id="KW-0496">Mitochondrion</keyword>
<dbReference type="InterPro" id="IPR050365">
    <property type="entry name" value="TIM50"/>
</dbReference>
<sequence length="494" mass="55350">MNQSWWFNTFGKQQEPRPKAEEALFASTSSDAKNDVRNEFPLEPKSYDSDYREYQPSQRPPFPASRARSRTATPPPLRGPSSEYVAASDGPSDSLDDPSSSRKLLVLDLNGTLLHRSPRAIKGGSRYPMPGQQGFRPRLRSVHSRPYMPSFKSYIFHPSTKGWLDVMVWSSAQPHSVDDMVDKCFYDEKHHFVAVWARDTLGLPQHLYNRKVQTLKDLNIPWSKLFPPSDLPAAKPSPTSHHNALSTLLMDDSPLKAELQPYNHLCVKEYSNVIRNRDLASLQEERARPKPPPFTPPQHALHSQPYPNPPLMDAPAHSMPPAQGDPSAETTSVETEASLDPPFPTSPSNKRKRKVKQETERETSGADPTHVIEYDETLLAIVGILDEVKFQSNVASWVKANGLWGPHPPHNTSATNTDALTHKQVRKSSEDVATSSDSGRPGEGKKKRRDAVASFFEAAAPQWFDSPPTVRHWVNRGRKALETLGIPIEHGLRQ</sequence>
<name>A0A9P6L448_9AGAM</name>
<protein>
    <recommendedName>
        <fullName evidence="1">Mitochondrial import inner membrane translocase subunit TIM50</fullName>
    </recommendedName>
</protein>
<feature type="domain" description="FCP1 homology" evidence="3">
    <location>
        <begin position="98"/>
        <end position="289"/>
    </location>
</feature>
<dbReference type="PANTHER" id="PTHR12210">
    <property type="entry name" value="DULLARD PROTEIN PHOSPHATASE"/>
    <property type="match status" value="1"/>
</dbReference>
<feature type="compositionally biased region" description="Polar residues" evidence="2">
    <location>
        <begin position="1"/>
        <end position="12"/>
    </location>
</feature>
<dbReference type="Gene3D" id="3.40.50.1000">
    <property type="entry name" value="HAD superfamily/HAD-like"/>
    <property type="match status" value="1"/>
</dbReference>
<keyword evidence="1" id="KW-0813">Transport</keyword>
<dbReference type="GO" id="GO:0015031">
    <property type="term" value="P:protein transport"/>
    <property type="evidence" value="ECO:0007669"/>
    <property type="project" value="UniProtKB-KW"/>
</dbReference>
<reference evidence="4" key="2">
    <citation type="submission" date="2020-11" db="EMBL/GenBank/DDBJ databases">
        <authorList>
            <consortium name="DOE Joint Genome Institute"/>
            <person name="Kuo A."/>
            <person name="Miyauchi S."/>
            <person name="Kiss E."/>
            <person name="Drula E."/>
            <person name="Kohler A."/>
            <person name="Sanchez-Garcia M."/>
            <person name="Andreopoulos B."/>
            <person name="Barry K.W."/>
            <person name="Bonito G."/>
            <person name="Buee M."/>
            <person name="Carver A."/>
            <person name="Chen C."/>
            <person name="Cichocki N."/>
            <person name="Clum A."/>
            <person name="Culley D."/>
            <person name="Crous P.W."/>
            <person name="Fauchery L."/>
            <person name="Girlanda M."/>
            <person name="Hayes R."/>
            <person name="Keri Z."/>
            <person name="Labutti K."/>
            <person name="Lipzen A."/>
            <person name="Lombard V."/>
            <person name="Magnuson J."/>
            <person name="Maillard F."/>
            <person name="Morin E."/>
            <person name="Murat C."/>
            <person name="Nolan M."/>
            <person name="Ohm R."/>
            <person name="Pangilinan J."/>
            <person name="Pereira M."/>
            <person name="Perotto S."/>
            <person name="Peter M."/>
            <person name="Riley R."/>
            <person name="Sitrit Y."/>
            <person name="Stielow B."/>
            <person name="Szollosi G."/>
            <person name="Zifcakova L."/>
            <person name="Stursova M."/>
            <person name="Spatafora J.W."/>
            <person name="Tedersoo L."/>
            <person name="Vaario L.-M."/>
            <person name="Yamada A."/>
            <person name="Yan M."/>
            <person name="Wang P."/>
            <person name="Xu J."/>
            <person name="Bruns T."/>
            <person name="Baldrian P."/>
            <person name="Vilgalys R."/>
            <person name="Henrissat B."/>
            <person name="Grigoriev I.V."/>
            <person name="Hibbett D."/>
            <person name="Nagy L.G."/>
            <person name="Martin F.M."/>
        </authorList>
    </citation>
    <scope>NUCLEOTIDE SEQUENCE</scope>
    <source>
        <strain evidence="4">UH-Tt-Lm1</strain>
    </source>
</reference>
<comment type="subcellular location">
    <subcellularLocation>
        <location evidence="1">Mitochondrion inner membrane</location>
        <topology evidence="1">Single-pass membrane protein</topology>
    </subcellularLocation>
</comment>
<reference evidence="4" key="1">
    <citation type="journal article" date="2020" name="Nat. Commun.">
        <title>Large-scale genome sequencing of mycorrhizal fungi provides insights into the early evolution of symbiotic traits.</title>
        <authorList>
            <person name="Miyauchi S."/>
            <person name="Kiss E."/>
            <person name="Kuo A."/>
            <person name="Drula E."/>
            <person name="Kohler A."/>
            <person name="Sanchez-Garcia M."/>
            <person name="Morin E."/>
            <person name="Andreopoulos B."/>
            <person name="Barry K.W."/>
            <person name="Bonito G."/>
            <person name="Buee M."/>
            <person name="Carver A."/>
            <person name="Chen C."/>
            <person name="Cichocki N."/>
            <person name="Clum A."/>
            <person name="Culley D."/>
            <person name="Crous P.W."/>
            <person name="Fauchery L."/>
            <person name="Girlanda M."/>
            <person name="Hayes R.D."/>
            <person name="Keri Z."/>
            <person name="LaButti K."/>
            <person name="Lipzen A."/>
            <person name="Lombard V."/>
            <person name="Magnuson J."/>
            <person name="Maillard F."/>
            <person name="Murat C."/>
            <person name="Nolan M."/>
            <person name="Ohm R.A."/>
            <person name="Pangilinan J."/>
            <person name="Pereira M.F."/>
            <person name="Perotto S."/>
            <person name="Peter M."/>
            <person name="Pfister S."/>
            <person name="Riley R."/>
            <person name="Sitrit Y."/>
            <person name="Stielow J.B."/>
            <person name="Szollosi G."/>
            <person name="Zifcakova L."/>
            <person name="Stursova M."/>
            <person name="Spatafora J.W."/>
            <person name="Tedersoo L."/>
            <person name="Vaario L.M."/>
            <person name="Yamada A."/>
            <person name="Yan M."/>
            <person name="Wang P."/>
            <person name="Xu J."/>
            <person name="Bruns T."/>
            <person name="Baldrian P."/>
            <person name="Vilgalys R."/>
            <person name="Dunand C."/>
            <person name="Henrissat B."/>
            <person name="Grigoriev I.V."/>
            <person name="Hibbett D."/>
            <person name="Nagy L.G."/>
            <person name="Martin F.M."/>
        </authorList>
    </citation>
    <scope>NUCLEOTIDE SEQUENCE</scope>
    <source>
        <strain evidence="4">UH-Tt-Lm1</strain>
    </source>
</reference>
<feature type="compositionally biased region" description="Basic and acidic residues" evidence="2">
    <location>
        <begin position="32"/>
        <end position="53"/>
    </location>
</feature>
<dbReference type="GO" id="GO:0005744">
    <property type="term" value="C:TIM23 mitochondrial import inner membrane translocase complex"/>
    <property type="evidence" value="ECO:0007669"/>
    <property type="project" value="UniProtKB-UniRule"/>
</dbReference>